<keyword evidence="2" id="KW-1185">Reference proteome</keyword>
<comment type="caution">
    <text evidence="1">The sequence shown here is derived from an EMBL/GenBank/DDBJ whole genome shotgun (WGS) entry which is preliminary data.</text>
</comment>
<name>A0ABW0KBY9_9BACL</name>
<evidence type="ECO:0000313" key="1">
    <source>
        <dbReference type="EMBL" id="MFC5450212.1"/>
    </source>
</evidence>
<gene>
    <name evidence="1" type="ORF">ACFPOG_18340</name>
</gene>
<proteinExistence type="predicted"/>
<protein>
    <submittedName>
        <fullName evidence="1">Uncharacterized protein</fullName>
    </submittedName>
</protein>
<accession>A0ABW0KBY9</accession>
<dbReference type="EMBL" id="JBHSMJ010000025">
    <property type="protein sequence ID" value="MFC5450212.1"/>
    <property type="molecule type" value="Genomic_DNA"/>
</dbReference>
<evidence type="ECO:0000313" key="2">
    <source>
        <dbReference type="Proteomes" id="UP001596044"/>
    </source>
</evidence>
<reference evidence="2" key="1">
    <citation type="journal article" date="2019" name="Int. J. Syst. Evol. Microbiol.">
        <title>The Global Catalogue of Microorganisms (GCM) 10K type strain sequencing project: providing services to taxonomists for standard genome sequencing and annotation.</title>
        <authorList>
            <consortium name="The Broad Institute Genomics Platform"/>
            <consortium name="The Broad Institute Genome Sequencing Center for Infectious Disease"/>
            <person name="Wu L."/>
            <person name="Ma J."/>
        </authorList>
    </citation>
    <scope>NUCLEOTIDE SEQUENCE [LARGE SCALE GENOMIC DNA]</scope>
    <source>
        <strain evidence="2">KACC 11904</strain>
    </source>
</reference>
<sequence length="95" mass="11233">MKLQDALFNWLQMQIVAEGRPEDEAARETRDFFAVILKEDHLVHDFHILEQDQEQTSTIQIAYEQEGISKIQRFDREASEKLLEDINGNPKYNQQ</sequence>
<dbReference type="Proteomes" id="UP001596044">
    <property type="component" value="Unassembled WGS sequence"/>
</dbReference>
<organism evidence="1 2">
    <name type="scientific">Paenibacillus aestuarii</name>
    <dbReference type="NCBI Taxonomy" id="516965"/>
    <lineage>
        <taxon>Bacteria</taxon>
        <taxon>Bacillati</taxon>
        <taxon>Bacillota</taxon>
        <taxon>Bacilli</taxon>
        <taxon>Bacillales</taxon>
        <taxon>Paenibacillaceae</taxon>
        <taxon>Paenibacillus</taxon>
    </lineage>
</organism>
<dbReference type="RefSeq" id="WP_270885508.1">
    <property type="nucleotide sequence ID" value="NZ_JAQFVF010000089.1"/>
</dbReference>